<dbReference type="KEGG" id="pbl:PAAG_03119"/>
<dbReference type="Proteomes" id="UP000002059">
    <property type="component" value="Partially assembled WGS sequence"/>
</dbReference>
<dbReference type="HOGENOM" id="CLU_1938794_0_0_1"/>
<name>C1GYG5_PARBA</name>
<dbReference type="AlphaFoldDB" id="C1GYG5"/>
<gene>
    <name evidence="2" type="ORF">PAAG_03119</name>
</gene>
<organism evidence="2 3">
    <name type="scientific">Paracoccidioides lutzii (strain ATCC MYA-826 / Pb01)</name>
    <name type="common">Paracoccidioides brasiliensis</name>
    <dbReference type="NCBI Taxonomy" id="502779"/>
    <lineage>
        <taxon>Eukaryota</taxon>
        <taxon>Fungi</taxon>
        <taxon>Dikarya</taxon>
        <taxon>Ascomycota</taxon>
        <taxon>Pezizomycotina</taxon>
        <taxon>Eurotiomycetes</taxon>
        <taxon>Eurotiomycetidae</taxon>
        <taxon>Onygenales</taxon>
        <taxon>Ajellomycetaceae</taxon>
        <taxon>Paracoccidioides</taxon>
    </lineage>
</organism>
<feature type="region of interest" description="Disordered" evidence="1">
    <location>
        <begin position="100"/>
        <end position="130"/>
    </location>
</feature>
<accession>C1GYG5</accession>
<feature type="compositionally biased region" description="Polar residues" evidence="1">
    <location>
        <begin position="114"/>
        <end position="130"/>
    </location>
</feature>
<keyword evidence="3" id="KW-1185">Reference proteome</keyword>
<protein>
    <submittedName>
        <fullName evidence="2">Uncharacterized protein</fullName>
    </submittedName>
</protein>
<dbReference type="EMBL" id="KN293999">
    <property type="protein sequence ID" value="EEH41556.2"/>
    <property type="molecule type" value="Genomic_DNA"/>
</dbReference>
<dbReference type="VEuPathDB" id="FungiDB:PAAG_03119"/>
<proteinExistence type="predicted"/>
<dbReference type="RefSeq" id="XP_002794574.2">
    <property type="nucleotide sequence ID" value="XM_002794528.2"/>
</dbReference>
<reference evidence="2 3" key="1">
    <citation type="journal article" date="2011" name="PLoS Genet.">
        <title>Comparative genomic analysis of human fungal pathogens causing paracoccidioidomycosis.</title>
        <authorList>
            <person name="Desjardins C.A."/>
            <person name="Champion M.D."/>
            <person name="Holder J.W."/>
            <person name="Muszewska A."/>
            <person name="Goldberg J."/>
            <person name="Bailao A.M."/>
            <person name="Brigido M.M."/>
            <person name="Ferreira M.E."/>
            <person name="Garcia A.M."/>
            <person name="Grynberg M."/>
            <person name="Gujja S."/>
            <person name="Heiman D.I."/>
            <person name="Henn M.R."/>
            <person name="Kodira C.D."/>
            <person name="Leon-Narvaez H."/>
            <person name="Longo L.V."/>
            <person name="Ma L.J."/>
            <person name="Malavazi I."/>
            <person name="Matsuo A.L."/>
            <person name="Morais F.V."/>
            <person name="Pereira M."/>
            <person name="Rodriguez-Brito S."/>
            <person name="Sakthikumar S."/>
            <person name="Salem-Izacc S.M."/>
            <person name="Sykes S.M."/>
            <person name="Teixeira M.M."/>
            <person name="Vallejo M.C."/>
            <person name="Walter M.E."/>
            <person name="Yandava C."/>
            <person name="Young S."/>
            <person name="Zeng Q."/>
            <person name="Zucker J."/>
            <person name="Felipe M.S."/>
            <person name="Goldman G.H."/>
            <person name="Haas B.J."/>
            <person name="McEwen J.G."/>
            <person name="Nino-Vega G."/>
            <person name="Puccia R."/>
            <person name="San-Blas G."/>
            <person name="Soares C.M."/>
            <person name="Birren B.W."/>
            <person name="Cuomo C.A."/>
        </authorList>
    </citation>
    <scope>NUCLEOTIDE SEQUENCE [LARGE SCALE GENOMIC DNA]</scope>
    <source>
        <strain evidence="3">ATCC MYA-826 / Pb01</strain>
    </source>
</reference>
<evidence type="ECO:0000313" key="2">
    <source>
        <dbReference type="EMBL" id="EEH41556.2"/>
    </source>
</evidence>
<dbReference type="GeneID" id="9098002"/>
<evidence type="ECO:0000256" key="1">
    <source>
        <dbReference type="SAM" id="MobiDB-lite"/>
    </source>
</evidence>
<sequence>MLLDHSHNSDSLSVKTLDISGRIAHDLLWSTGSPVQSALYSAHTVQCQCILDQLKPYPNPFLAQTYQAILKRKYATSSSGQYLPTFSASFLSMQTYNHDAFGNGRNPNPPSHNDVISPSRSVSQRRSTVL</sequence>
<evidence type="ECO:0000313" key="3">
    <source>
        <dbReference type="Proteomes" id="UP000002059"/>
    </source>
</evidence>